<accession>A0A1Q5PT71</accession>
<evidence type="ECO:0000313" key="1">
    <source>
        <dbReference type="EMBL" id="OKL50768.1"/>
    </source>
</evidence>
<dbReference type="RefSeq" id="WP_073826303.1">
    <property type="nucleotide sequence ID" value="NZ_MQVS01000016.1"/>
</dbReference>
<reference evidence="2" key="1">
    <citation type="submission" date="2016-12" db="EMBL/GenBank/DDBJ databases">
        <authorList>
            <person name="Meng X."/>
        </authorList>
    </citation>
    <scope>NUCLEOTIDE SEQUENCE [LARGE SCALE GENOMIC DNA]</scope>
    <source>
        <strain evidence="2">DSM 20732</strain>
    </source>
</reference>
<protein>
    <submittedName>
        <fullName evidence="1">Uncharacterized protein</fullName>
    </submittedName>
</protein>
<evidence type="ECO:0000313" key="2">
    <source>
        <dbReference type="Proteomes" id="UP000185612"/>
    </source>
</evidence>
<organism evidence="1 2">
    <name type="scientific">Buchananella hordeovulneris</name>
    <dbReference type="NCBI Taxonomy" id="52770"/>
    <lineage>
        <taxon>Bacteria</taxon>
        <taxon>Bacillati</taxon>
        <taxon>Actinomycetota</taxon>
        <taxon>Actinomycetes</taxon>
        <taxon>Actinomycetales</taxon>
        <taxon>Actinomycetaceae</taxon>
        <taxon>Buchananella</taxon>
    </lineage>
</organism>
<dbReference type="EMBL" id="MQVS01000016">
    <property type="protein sequence ID" value="OKL50768.1"/>
    <property type="molecule type" value="Genomic_DNA"/>
</dbReference>
<dbReference type="InParanoid" id="A0A1Q5PT71"/>
<name>A0A1Q5PT71_9ACTO</name>
<keyword evidence="2" id="KW-1185">Reference proteome</keyword>
<proteinExistence type="predicted"/>
<dbReference type="AlphaFoldDB" id="A0A1Q5PT71"/>
<dbReference type="Proteomes" id="UP000185612">
    <property type="component" value="Unassembled WGS sequence"/>
</dbReference>
<sequence>MAELTVVGGDYEEVAESLGQAIELLGQMKIEDLAGRVVAALPSSVGGGEFAGARGKLTRERDELATVLGQVRGGALGASVSFAQTEEELEQLSQEGLNLLAGANAEVA</sequence>
<comment type="caution">
    <text evidence="1">The sequence shown here is derived from an EMBL/GenBank/DDBJ whole genome shotgun (WGS) entry which is preliminary data.</text>
</comment>
<dbReference type="STRING" id="52770.BSZ40_10785"/>
<gene>
    <name evidence="1" type="ORF">BSZ40_10785</name>
</gene>